<sequence>MILKNVTFYIKPDYINKFIDATIENQKSSLLESGVESFDFLQCQNDPTIFILNEGYKSEEDLNKHLETDHFKKWMNEVEKYFAKEREKVNYIPVSEIKKD</sequence>
<gene>
    <name evidence="1" type="ORF">rsdtw13_26660</name>
</gene>
<dbReference type="EMBL" id="BROD01000001">
    <property type="protein sequence ID" value="GKX67408.1"/>
    <property type="molecule type" value="Genomic_DNA"/>
</dbReference>
<keyword evidence="2" id="KW-1185">Reference proteome</keyword>
<reference evidence="1" key="1">
    <citation type="journal article" date="2025" name="Int. J. Syst. Evol. Microbiol.">
        <title>Inconstantimicrobium mannanitabidum sp. nov., a novel member of the family Clostridiaceae isolated from anoxic soil under the treatment of reductive soil disinfestation.</title>
        <authorList>
            <person name="Ueki A."/>
            <person name="Tonouchi A."/>
            <person name="Honma S."/>
            <person name="Kaku N."/>
            <person name="Ueki K."/>
        </authorList>
    </citation>
    <scope>NUCLEOTIDE SEQUENCE</scope>
    <source>
        <strain evidence="1">TW13</strain>
    </source>
</reference>
<accession>A0ACB5RED7</accession>
<organism evidence="1 2">
    <name type="scientific">Inconstantimicrobium mannanitabidum</name>
    <dbReference type="NCBI Taxonomy" id="1604901"/>
    <lineage>
        <taxon>Bacteria</taxon>
        <taxon>Bacillati</taxon>
        <taxon>Bacillota</taxon>
        <taxon>Clostridia</taxon>
        <taxon>Eubacteriales</taxon>
        <taxon>Clostridiaceae</taxon>
        <taxon>Inconstantimicrobium</taxon>
    </lineage>
</organism>
<protein>
    <submittedName>
        <fullName evidence="1">Uncharacterized protein</fullName>
    </submittedName>
</protein>
<proteinExistence type="predicted"/>
<evidence type="ECO:0000313" key="2">
    <source>
        <dbReference type="Proteomes" id="UP001058074"/>
    </source>
</evidence>
<dbReference type="Proteomes" id="UP001058074">
    <property type="component" value="Unassembled WGS sequence"/>
</dbReference>
<name>A0ACB5RED7_9CLOT</name>
<comment type="caution">
    <text evidence="1">The sequence shown here is derived from an EMBL/GenBank/DDBJ whole genome shotgun (WGS) entry which is preliminary data.</text>
</comment>
<evidence type="ECO:0000313" key="1">
    <source>
        <dbReference type="EMBL" id="GKX67408.1"/>
    </source>
</evidence>